<gene>
    <name evidence="3" type="ORF">AC579_10019</name>
</gene>
<keyword evidence="2" id="KW-0732">Signal</keyword>
<keyword evidence="4" id="KW-1185">Reference proteome</keyword>
<dbReference type="Proteomes" id="UP000073492">
    <property type="component" value="Unassembled WGS sequence"/>
</dbReference>
<feature type="signal peptide" evidence="2">
    <location>
        <begin position="1"/>
        <end position="19"/>
    </location>
</feature>
<dbReference type="Gene3D" id="3.10.450.50">
    <property type="match status" value="1"/>
</dbReference>
<dbReference type="STRING" id="113226.A0A139IHI3"/>
<feature type="compositionally biased region" description="Pro residues" evidence="1">
    <location>
        <begin position="41"/>
        <end position="69"/>
    </location>
</feature>
<feature type="compositionally biased region" description="Pro residues" evidence="1">
    <location>
        <begin position="137"/>
        <end position="146"/>
    </location>
</feature>
<evidence type="ECO:0000256" key="2">
    <source>
        <dbReference type="SAM" id="SignalP"/>
    </source>
</evidence>
<reference evidence="3 4" key="1">
    <citation type="submission" date="2015-07" db="EMBL/GenBank/DDBJ databases">
        <title>Comparative genomics of the Sigatoka disease complex on banana suggests a link between parallel evolutionary changes in Pseudocercospora fijiensis and Pseudocercospora eumusae and increased virulence on the banana host.</title>
        <authorList>
            <person name="Chang T.-C."/>
            <person name="Salvucci A."/>
            <person name="Crous P.W."/>
            <person name="Stergiopoulos I."/>
        </authorList>
    </citation>
    <scope>NUCLEOTIDE SEQUENCE [LARGE SCALE GENOMIC DNA]</scope>
    <source>
        <strain evidence="3 4">CBS 116634</strain>
    </source>
</reference>
<proteinExistence type="predicted"/>
<protein>
    <recommendedName>
        <fullName evidence="5">SnoaL-like domain-containing protein</fullName>
    </recommendedName>
</protein>
<dbReference type="EMBL" id="LFZO01000096">
    <property type="protein sequence ID" value="KXT14026.1"/>
    <property type="molecule type" value="Genomic_DNA"/>
</dbReference>
<dbReference type="OrthoDB" id="2820488at2759"/>
<sequence>MRLLYGAAVLLLPWTAARPGDSPPVAPDSYKSSPVEALKGAPPPPSQPYSSPPPPPPPMTYGPPKPPQSAPAYHMANATCTNMTMNATNSANNYTTLLPPCSNAKVPTPPYKPANNTNNATVPSPPPHGPNSTNTTSPPPPPPPPIMTYGPNTTNATNTTLPSPQPHGLNATNMTTPRPSPPSPPYLTYGSNTTNMTNTTKPAPSPYGANMTNMTAPPAPGPYGGKLTNSTNTTLPSPPVGGNMTNTTMPNITIPIPPYKMNTTTNLTYCVIEAATTIEQATLFSEFVDLIWKEADMKTALVKHVSKDLIKHDCDAEGGLAPPGRTVVERVAFDGGAGWVHSMSSEDMTAYVDIYRFEGTCIVEHWYLTQKMTNCTKSYAL</sequence>
<feature type="region of interest" description="Disordered" evidence="1">
    <location>
        <begin position="106"/>
        <end position="183"/>
    </location>
</feature>
<evidence type="ECO:0000313" key="3">
    <source>
        <dbReference type="EMBL" id="KXT14026.1"/>
    </source>
</evidence>
<feature type="region of interest" description="Disordered" evidence="1">
    <location>
        <begin position="16"/>
        <end position="73"/>
    </location>
</feature>
<accession>A0A139IHI3</accession>
<organism evidence="3 4">
    <name type="scientific">Pseudocercospora musae</name>
    <dbReference type="NCBI Taxonomy" id="113226"/>
    <lineage>
        <taxon>Eukaryota</taxon>
        <taxon>Fungi</taxon>
        <taxon>Dikarya</taxon>
        <taxon>Ascomycota</taxon>
        <taxon>Pezizomycotina</taxon>
        <taxon>Dothideomycetes</taxon>
        <taxon>Dothideomycetidae</taxon>
        <taxon>Mycosphaerellales</taxon>
        <taxon>Mycosphaerellaceae</taxon>
        <taxon>Pseudocercospora</taxon>
    </lineage>
</organism>
<evidence type="ECO:0000313" key="4">
    <source>
        <dbReference type="Proteomes" id="UP000073492"/>
    </source>
</evidence>
<name>A0A139IHI3_9PEZI</name>
<evidence type="ECO:0008006" key="5">
    <source>
        <dbReference type="Google" id="ProtNLM"/>
    </source>
</evidence>
<dbReference type="AlphaFoldDB" id="A0A139IHI3"/>
<evidence type="ECO:0000256" key="1">
    <source>
        <dbReference type="SAM" id="MobiDB-lite"/>
    </source>
</evidence>
<comment type="caution">
    <text evidence="3">The sequence shown here is derived from an EMBL/GenBank/DDBJ whole genome shotgun (WGS) entry which is preliminary data.</text>
</comment>
<feature type="chain" id="PRO_5007297454" description="SnoaL-like domain-containing protein" evidence="2">
    <location>
        <begin position="20"/>
        <end position="381"/>
    </location>
</feature>